<name>A0A1G1Y3J2_9BACT</name>
<dbReference type="AlphaFoldDB" id="A0A1G1Y3J2"/>
<gene>
    <name evidence="1" type="ORF">A2663_03880</name>
</gene>
<evidence type="ECO:0000313" key="2">
    <source>
        <dbReference type="Proteomes" id="UP000178432"/>
    </source>
</evidence>
<dbReference type="EMBL" id="MHIF01000064">
    <property type="protein sequence ID" value="OGY46127.1"/>
    <property type="molecule type" value="Genomic_DNA"/>
</dbReference>
<dbReference type="Proteomes" id="UP000178432">
    <property type="component" value="Unassembled WGS sequence"/>
</dbReference>
<evidence type="ECO:0000313" key="1">
    <source>
        <dbReference type="EMBL" id="OGY46127.1"/>
    </source>
</evidence>
<accession>A0A1G1Y3J2</accession>
<comment type="caution">
    <text evidence="1">The sequence shown here is derived from an EMBL/GenBank/DDBJ whole genome shotgun (WGS) entry which is preliminary data.</text>
</comment>
<protein>
    <submittedName>
        <fullName evidence="1">Uncharacterized protein</fullName>
    </submittedName>
</protein>
<reference evidence="1 2" key="1">
    <citation type="journal article" date="2016" name="Nat. Commun.">
        <title>Thousands of microbial genomes shed light on interconnected biogeochemical processes in an aquifer system.</title>
        <authorList>
            <person name="Anantharaman K."/>
            <person name="Brown C.T."/>
            <person name="Hug L.A."/>
            <person name="Sharon I."/>
            <person name="Castelle C.J."/>
            <person name="Probst A.J."/>
            <person name="Thomas B.C."/>
            <person name="Singh A."/>
            <person name="Wilkins M.J."/>
            <person name="Karaoz U."/>
            <person name="Brodie E.L."/>
            <person name="Williams K.H."/>
            <person name="Hubbard S.S."/>
            <person name="Banfield J.F."/>
        </authorList>
    </citation>
    <scope>NUCLEOTIDE SEQUENCE [LARGE SCALE GENOMIC DNA]</scope>
</reference>
<organism evidence="1 2">
    <name type="scientific">Candidatus Buchananbacteria bacterium RIFCSPHIGHO2_01_FULL_46_12</name>
    <dbReference type="NCBI Taxonomy" id="1797536"/>
    <lineage>
        <taxon>Bacteria</taxon>
        <taxon>Candidatus Buchananiibacteriota</taxon>
    </lineage>
</organism>
<sequence length="438" mass="47150">MITQDAGTYCGVLGVGENTISPSFLFYGVSGNEQVRAVKGVANNPRQFTLIEALKQTDNCALAASRPADGKKLKTNDCFSLADKVVSWNDQVQYDANSNHWDWDTFQAVKQNGTGGLEINFNEKVFIKLFNQERYWSPKWCELLNYNNPLVKESDNKGTWEEFAFCSADGTSCTATVCELDPVCESCGPGCTPTTDSDCSDGGTICISDNGCCGLGCSGNSGDSNYDSECPLCVSDGNCNGICPLGCGAGDSAIDSDCGCVDNNSCCGAGCGYYNDNNCSIIAGSYFALRWIGTNGSITDPFIRSASDINGMPVIADRDVRSDWETYKVSIINDTTIKLLSQNHNAVSAVVKGNDLNNNDDGDEVEFQFCAPASPNPKDDCAKISIASLKKGDSVCIFANSDDDGFLYADASDSRKIKIDDKISENNEECAHTFRIDW</sequence>
<proteinExistence type="predicted"/>